<name>A0A6J5DXB2_9BURK</name>
<gene>
    <name evidence="2" type="ORF">LMG29542_03410</name>
</gene>
<protein>
    <recommendedName>
        <fullName evidence="1">DUF3846 domain-containing protein</fullName>
    </recommendedName>
</protein>
<feature type="domain" description="DUF3846" evidence="1">
    <location>
        <begin position="4"/>
        <end position="107"/>
    </location>
</feature>
<dbReference type="InterPro" id="IPR024559">
    <property type="entry name" value="DUF3846"/>
</dbReference>
<evidence type="ECO:0000313" key="3">
    <source>
        <dbReference type="Proteomes" id="UP000494363"/>
    </source>
</evidence>
<evidence type="ECO:0000313" key="2">
    <source>
        <dbReference type="EMBL" id="CAB3758708.1"/>
    </source>
</evidence>
<accession>A0A6J5DXB2</accession>
<reference evidence="2 3" key="1">
    <citation type="submission" date="2020-04" db="EMBL/GenBank/DDBJ databases">
        <authorList>
            <person name="De Canck E."/>
        </authorList>
    </citation>
    <scope>NUCLEOTIDE SEQUENCE [LARGE SCALE GENOMIC DNA]</scope>
    <source>
        <strain evidence="2 3">LMG 29542</strain>
    </source>
</reference>
<evidence type="ECO:0000259" key="1">
    <source>
        <dbReference type="Pfam" id="PF12957"/>
    </source>
</evidence>
<organism evidence="2 3">
    <name type="scientific">Paraburkholderia humisilvae</name>
    <dbReference type="NCBI Taxonomy" id="627669"/>
    <lineage>
        <taxon>Bacteria</taxon>
        <taxon>Pseudomonadati</taxon>
        <taxon>Pseudomonadota</taxon>
        <taxon>Betaproteobacteria</taxon>
        <taxon>Burkholderiales</taxon>
        <taxon>Burkholderiaceae</taxon>
        <taxon>Paraburkholderia</taxon>
    </lineage>
</organism>
<dbReference type="Proteomes" id="UP000494363">
    <property type="component" value="Unassembled WGS sequence"/>
</dbReference>
<sequence>MATTAYLIDPFEGEVRLVQLGSDTGTFDELHELYALLECGIVEAVVPENSGSDVMYVDEEGKLRKPALMCGFVCSLWPHDVIVGKALWIGSTSDGNNCAPEMTIDYVREHVVWMRRDPPTGE</sequence>
<dbReference type="AlphaFoldDB" id="A0A6J5DXB2"/>
<proteinExistence type="predicted"/>
<keyword evidence="3" id="KW-1185">Reference proteome</keyword>
<dbReference type="RefSeq" id="WP_175227630.1">
    <property type="nucleotide sequence ID" value="NZ_CADIKH010000014.1"/>
</dbReference>
<dbReference type="EMBL" id="CADIKH010000014">
    <property type="protein sequence ID" value="CAB3758708.1"/>
    <property type="molecule type" value="Genomic_DNA"/>
</dbReference>
<dbReference type="Pfam" id="PF12957">
    <property type="entry name" value="DUF3846"/>
    <property type="match status" value="1"/>
</dbReference>